<comment type="caution">
    <text evidence="4">The sequence shown here is derived from an EMBL/GenBank/DDBJ whole genome shotgun (WGS) entry which is preliminary data.</text>
</comment>
<sequence>MQPSHFRITRVVLRQFRSLAEADVSLGDLVFLVGPNGAGKSNFLDALRLVSQGVGSSLHDALHERGGIAQVRRRAPGRQDRFSVRLEFEGSDLAGAYEVQVAVARGSGFRVAREHCAVESGGRWASYRVEDGALAVSTERRLPAADPQGLLLARLGRHAAFRAAHAGLAGMRAFDPDPRAMRVVRPAQDGRALLHDGSNAAAVLYRLGRATGGGAGAGAGAEEYRRLESYLRQIVPGLTSVRRRVTGGAELLEFGQTVAGAPRPSRFTAGSVSDGTLRALGVLLALFAPAAGGQGVVAVEEPESALHPAAVAVLRQALRDASDRRQVLVTSHSPELLDDEELPAAQVRAVRSVEGVTMMGELDEPAAFTLRAGLGTAGTLLREDGLLPHPSAPDTTNDSARRRGRQGLMTTSATDGDL</sequence>
<gene>
    <name evidence="4" type="ORF">V2S66_33465</name>
</gene>
<keyword evidence="1" id="KW-0742">SOS response</keyword>
<reference evidence="4 5" key="1">
    <citation type="submission" date="2023-12" db="EMBL/GenBank/DDBJ databases">
        <title>Streptomyces sp. V4-01.</title>
        <authorList>
            <person name="Somphong A."/>
            <person name="Phongsopitanun W."/>
        </authorList>
    </citation>
    <scope>NUCLEOTIDE SEQUENCE [LARGE SCALE GENOMIC DNA]</scope>
    <source>
        <strain evidence="4 5">V4-01</strain>
    </source>
</reference>
<dbReference type="Pfam" id="PF13304">
    <property type="entry name" value="AAA_21"/>
    <property type="match status" value="2"/>
</dbReference>
<dbReference type="EMBL" id="JAZEWV010000056">
    <property type="protein sequence ID" value="MEE4546862.1"/>
    <property type="molecule type" value="Genomic_DNA"/>
</dbReference>
<accession>A0ABU7PPD1</accession>
<proteinExistence type="predicted"/>
<dbReference type="SUPFAM" id="SSF52540">
    <property type="entry name" value="P-loop containing nucleoside triphosphate hydrolases"/>
    <property type="match status" value="1"/>
</dbReference>
<dbReference type="PIRSF" id="PIRSF029347">
    <property type="entry name" value="RecF"/>
    <property type="match status" value="1"/>
</dbReference>
<evidence type="ECO:0000259" key="3">
    <source>
        <dbReference type="Pfam" id="PF13304"/>
    </source>
</evidence>
<feature type="region of interest" description="Disordered" evidence="2">
    <location>
        <begin position="382"/>
        <end position="418"/>
    </location>
</feature>
<feature type="domain" description="ATPase AAA-type core" evidence="3">
    <location>
        <begin position="29"/>
        <end position="90"/>
    </location>
</feature>
<protein>
    <submittedName>
        <fullName evidence="4">AAA family ATPase</fullName>
    </submittedName>
</protein>
<evidence type="ECO:0000313" key="5">
    <source>
        <dbReference type="Proteomes" id="UP001344658"/>
    </source>
</evidence>
<dbReference type="RefSeq" id="WP_330800732.1">
    <property type="nucleotide sequence ID" value="NZ_JAZEWV010000056.1"/>
</dbReference>
<evidence type="ECO:0000313" key="4">
    <source>
        <dbReference type="EMBL" id="MEE4546862.1"/>
    </source>
</evidence>
<organism evidence="4 5">
    <name type="scientific">Actinacidiphila polyblastidii</name>
    <dbReference type="NCBI Taxonomy" id="3110430"/>
    <lineage>
        <taxon>Bacteria</taxon>
        <taxon>Bacillati</taxon>
        <taxon>Actinomycetota</taxon>
        <taxon>Actinomycetes</taxon>
        <taxon>Kitasatosporales</taxon>
        <taxon>Streptomycetaceae</taxon>
        <taxon>Actinacidiphila</taxon>
    </lineage>
</organism>
<feature type="compositionally biased region" description="Polar residues" evidence="2">
    <location>
        <begin position="408"/>
        <end position="418"/>
    </location>
</feature>
<keyword evidence="5" id="KW-1185">Reference proteome</keyword>
<dbReference type="PANTHER" id="PTHR32182">
    <property type="entry name" value="DNA REPLICATION AND REPAIR PROTEIN RECF"/>
    <property type="match status" value="1"/>
</dbReference>
<dbReference type="PANTHER" id="PTHR32182:SF22">
    <property type="entry name" value="ATP-DEPENDENT ENDONUCLEASE, OLD FAMILY-RELATED"/>
    <property type="match status" value="1"/>
</dbReference>
<feature type="domain" description="ATPase AAA-type core" evidence="3">
    <location>
        <begin position="267"/>
        <end position="338"/>
    </location>
</feature>
<dbReference type="InterPro" id="IPR003959">
    <property type="entry name" value="ATPase_AAA_core"/>
</dbReference>
<dbReference type="Proteomes" id="UP001344658">
    <property type="component" value="Unassembled WGS sequence"/>
</dbReference>
<dbReference type="InterPro" id="IPR027417">
    <property type="entry name" value="P-loop_NTPase"/>
</dbReference>
<dbReference type="InterPro" id="IPR014555">
    <property type="entry name" value="RecF-like"/>
</dbReference>
<keyword evidence="1" id="KW-0227">DNA damage</keyword>
<dbReference type="Gene3D" id="3.40.50.300">
    <property type="entry name" value="P-loop containing nucleotide triphosphate hydrolases"/>
    <property type="match status" value="2"/>
</dbReference>
<name>A0ABU7PPD1_9ACTN</name>
<evidence type="ECO:0000256" key="2">
    <source>
        <dbReference type="SAM" id="MobiDB-lite"/>
    </source>
</evidence>
<evidence type="ECO:0000256" key="1">
    <source>
        <dbReference type="ARBA" id="ARBA00023236"/>
    </source>
</evidence>